<protein>
    <submittedName>
        <fullName evidence="1">Uncharacterized protein</fullName>
    </submittedName>
</protein>
<reference evidence="1" key="1">
    <citation type="submission" date="2014-11" db="EMBL/GenBank/DDBJ databases">
        <authorList>
            <person name="Amaro Gonzalez C."/>
        </authorList>
    </citation>
    <scope>NUCLEOTIDE SEQUENCE</scope>
</reference>
<proteinExistence type="predicted"/>
<sequence>MRENCREIKTKRI</sequence>
<organism evidence="1">
    <name type="scientific">Anguilla anguilla</name>
    <name type="common">European freshwater eel</name>
    <name type="synonym">Muraena anguilla</name>
    <dbReference type="NCBI Taxonomy" id="7936"/>
    <lineage>
        <taxon>Eukaryota</taxon>
        <taxon>Metazoa</taxon>
        <taxon>Chordata</taxon>
        <taxon>Craniata</taxon>
        <taxon>Vertebrata</taxon>
        <taxon>Euteleostomi</taxon>
        <taxon>Actinopterygii</taxon>
        <taxon>Neopterygii</taxon>
        <taxon>Teleostei</taxon>
        <taxon>Anguilliformes</taxon>
        <taxon>Anguillidae</taxon>
        <taxon>Anguilla</taxon>
    </lineage>
</organism>
<evidence type="ECO:0000313" key="1">
    <source>
        <dbReference type="EMBL" id="JAH82982.1"/>
    </source>
</evidence>
<reference evidence="1" key="2">
    <citation type="journal article" date="2015" name="Fish Shellfish Immunol.">
        <title>Early steps in the European eel (Anguilla anguilla)-Vibrio vulnificus interaction in the gills: Role of the RtxA13 toxin.</title>
        <authorList>
            <person name="Callol A."/>
            <person name="Pajuelo D."/>
            <person name="Ebbesson L."/>
            <person name="Teles M."/>
            <person name="MacKenzie S."/>
            <person name="Amaro C."/>
        </authorList>
    </citation>
    <scope>NUCLEOTIDE SEQUENCE</scope>
</reference>
<accession>A0A0E9VY28</accession>
<dbReference type="EMBL" id="GBXM01025595">
    <property type="protein sequence ID" value="JAH82982.1"/>
    <property type="molecule type" value="Transcribed_RNA"/>
</dbReference>
<name>A0A0E9VY28_ANGAN</name>